<feature type="compositionally biased region" description="Basic and acidic residues" evidence="1">
    <location>
        <begin position="231"/>
        <end position="241"/>
    </location>
</feature>
<evidence type="ECO:0008006" key="4">
    <source>
        <dbReference type="Google" id="ProtNLM"/>
    </source>
</evidence>
<reference evidence="2 3" key="1">
    <citation type="journal article" date="2014" name="BMC Genomics">
        <title>Comparative genome sequencing reveals chemotype-specific gene clusters in the toxigenic black mold Stachybotrys.</title>
        <authorList>
            <person name="Semeiks J."/>
            <person name="Borek D."/>
            <person name="Otwinowski Z."/>
            <person name="Grishin N.V."/>
        </authorList>
    </citation>
    <scope>NUCLEOTIDE SEQUENCE [LARGE SCALE GENOMIC DNA]</scope>
    <source>
        <strain evidence="3">CBS 109288 / IBT 7711</strain>
    </source>
</reference>
<accession>A0A084B776</accession>
<dbReference type="InterPro" id="IPR036691">
    <property type="entry name" value="Endo/exonu/phosph_ase_sf"/>
</dbReference>
<keyword evidence="3" id="KW-1185">Reference proteome</keyword>
<protein>
    <recommendedName>
        <fullName evidence="4">Endonuclease/exonuclease/phosphatase domain-containing protein</fullName>
    </recommendedName>
</protein>
<dbReference type="HOGENOM" id="CLU_1154104_0_0_1"/>
<proteinExistence type="predicted"/>
<dbReference type="Gene3D" id="3.60.10.10">
    <property type="entry name" value="Endonuclease/exonuclease/phosphatase"/>
    <property type="match status" value="1"/>
</dbReference>
<dbReference type="EMBL" id="KL647852">
    <property type="protein sequence ID" value="KEY73405.1"/>
    <property type="molecule type" value="Genomic_DNA"/>
</dbReference>
<evidence type="ECO:0000256" key="1">
    <source>
        <dbReference type="SAM" id="MobiDB-lite"/>
    </source>
</evidence>
<dbReference type="AlphaFoldDB" id="A0A084B776"/>
<name>A0A084B776_STACB</name>
<dbReference type="SUPFAM" id="SSF56219">
    <property type="entry name" value="DNase I-like"/>
    <property type="match status" value="1"/>
</dbReference>
<dbReference type="OrthoDB" id="5098351at2759"/>
<organism evidence="2 3">
    <name type="scientific">Stachybotrys chartarum (strain CBS 109288 / IBT 7711)</name>
    <name type="common">Toxic black mold</name>
    <name type="synonym">Stilbospora chartarum</name>
    <dbReference type="NCBI Taxonomy" id="1280523"/>
    <lineage>
        <taxon>Eukaryota</taxon>
        <taxon>Fungi</taxon>
        <taxon>Dikarya</taxon>
        <taxon>Ascomycota</taxon>
        <taxon>Pezizomycotina</taxon>
        <taxon>Sordariomycetes</taxon>
        <taxon>Hypocreomycetidae</taxon>
        <taxon>Hypocreales</taxon>
        <taxon>Stachybotryaceae</taxon>
        <taxon>Stachybotrys</taxon>
    </lineage>
</organism>
<evidence type="ECO:0000313" key="3">
    <source>
        <dbReference type="Proteomes" id="UP000028045"/>
    </source>
</evidence>
<feature type="non-terminal residue" evidence="2">
    <location>
        <position position="241"/>
    </location>
</feature>
<gene>
    <name evidence="2" type="ORF">S7711_10320</name>
</gene>
<sequence length="241" mass="27596">MDKHGLISLLQPGTITYEENGARTTIDLSLATANLADRLIRCEVESSMSHDSDHLPIATCMDTRVVHRQTRPRRNWKAMDKKAFTSELEKRLPPRRRPRTKTALDNYVEEIVSALTQAINISVPTSTPCSKAKAGWNEECSKMLAETKRLRRIYSATHTEEAWEAYRVARNKKEKTIKKALRKMHRDTIETAAESPEKLWRVAKWARSRESQVSELTPVIKDPATAQEATTPREKAKLFRD</sequence>
<evidence type="ECO:0000313" key="2">
    <source>
        <dbReference type="EMBL" id="KEY73405.1"/>
    </source>
</evidence>
<feature type="region of interest" description="Disordered" evidence="1">
    <location>
        <begin position="213"/>
        <end position="241"/>
    </location>
</feature>
<dbReference type="Proteomes" id="UP000028045">
    <property type="component" value="Unassembled WGS sequence"/>
</dbReference>